<name>A0ABP6XYG2_9ACTN</name>
<organism evidence="2 3">
    <name type="scientific">Nonomuraea rosea</name>
    <dbReference type="NCBI Taxonomy" id="638574"/>
    <lineage>
        <taxon>Bacteria</taxon>
        <taxon>Bacillati</taxon>
        <taxon>Actinomycetota</taxon>
        <taxon>Actinomycetes</taxon>
        <taxon>Streptosporangiales</taxon>
        <taxon>Streptosporangiaceae</taxon>
        <taxon>Nonomuraea</taxon>
    </lineage>
</organism>
<gene>
    <name evidence="2" type="ORF">GCM10022419_063650</name>
</gene>
<evidence type="ECO:0000313" key="3">
    <source>
        <dbReference type="Proteomes" id="UP001500630"/>
    </source>
</evidence>
<protein>
    <recommendedName>
        <fullName evidence="4">1,3-beta-glucanase</fullName>
    </recommendedName>
</protein>
<comment type="caution">
    <text evidence="2">The sequence shown here is derived from an EMBL/GenBank/DDBJ whole genome shotgun (WGS) entry which is preliminary data.</text>
</comment>
<accession>A0ABP6XYG2</accession>
<evidence type="ECO:0008006" key="4">
    <source>
        <dbReference type="Google" id="ProtNLM"/>
    </source>
</evidence>
<dbReference type="EMBL" id="BAABDQ010000015">
    <property type="protein sequence ID" value="GAA3573887.1"/>
    <property type="molecule type" value="Genomic_DNA"/>
</dbReference>
<keyword evidence="3" id="KW-1185">Reference proteome</keyword>
<dbReference type="RefSeq" id="WP_345567495.1">
    <property type="nucleotide sequence ID" value="NZ_BAABDQ010000015.1"/>
</dbReference>
<feature type="region of interest" description="Disordered" evidence="1">
    <location>
        <begin position="52"/>
        <end position="106"/>
    </location>
</feature>
<dbReference type="Proteomes" id="UP001500630">
    <property type="component" value="Unassembled WGS sequence"/>
</dbReference>
<evidence type="ECO:0000313" key="2">
    <source>
        <dbReference type="EMBL" id="GAA3573887.1"/>
    </source>
</evidence>
<proteinExistence type="predicted"/>
<sequence length="123" mass="12570">MPIFSSQFDRARELSQTYAGEASERRFWIPAAVAVAGAAGVTALAAAGDAEAATEPVTEASEWGAGWDEGWGTGPAADDDSQAAPGGDDGGAWSYHSDYTGASVGGDGDFFYFVDGDTSYTIG</sequence>
<reference evidence="3" key="1">
    <citation type="journal article" date="2019" name="Int. J. Syst. Evol. Microbiol.">
        <title>The Global Catalogue of Microorganisms (GCM) 10K type strain sequencing project: providing services to taxonomists for standard genome sequencing and annotation.</title>
        <authorList>
            <consortium name="The Broad Institute Genomics Platform"/>
            <consortium name="The Broad Institute Genome Sequencing Center for Infectious Disease"/>
            <person name="Wu L."/>
            <person name="Ma J."/>
        </authorList>
    </citation>
    <scope>NUCLEOTIDE SEQUENCE [LARGE SCALE GENOMIC DNA]</scope>
    <source>
        <strain evidence="3">JCM 17326</strain>
    </source>
</reference>
<evidence type="ECO:0000256" key="1">
    <source>
        <dbReference type="SAM" id="MobiDB-lite"/>
    </source>
</evidence>